<dbReference type="InterPro" id="IPR001238">
    <property type="entry name" value="DNA-binding_RecF"/>
</dbReference>
<dbReference type="InterPro" id="IPR042174">
    <property type="entry name" value="RecF_2"/>
</dbReference>
<comment type="similarity">
    <text evidence="2">Belongs to the RecF family.</text>
</comment>
<dbReference type="GO" id="GO:0005524">
    <property type="term" value="F:ATP binding"/>
    <property type="evidence" value="ECO:0007669"/>
    <property type="project" value="UniProtKB-KW"/>
</dbReference>
<reference evidence="10" key="1">
    <citation type="submission" date="2020-05" db="EMBL/GenBank/DDBJ databases">
        <authorList>
            <person name="Chiriac C."/>
            <person name="Salcher M."/>
            <person name="Ghai R."/>
            <person name="Kavagutti S V."/>
        </authorList>
    </citation>
    <scope>NUCLEOTIDE SEQUENCE</scope>
</reference>
<dbReference type="EMBL" id="CAEZSV010000004">
    <property type="protein sequence ID" value="CAB4545102.1"/>
    <property type="molecule type" value="Genomic_DNA"/>
</dbReference>
<dbReference type="PANTHER" id="PTHR32182:SF0">
    <property type="entry name" value="DNA REPLICATION AND REPAIR PROTEIN RECF"/>
    <property type="match status" value="1"/>
</dbReference>
<dbReference type="GO" id="GO:0005737">
    <property type="term" value="C:cytoplasm"/>
    <property type="evidence" value="ECO:0007669"/>
    <property type="project" value="UniProtKB-SubCell"/>
</dbReference>
<keyword evidence="5" id="KW-0235">DNA replication</keyword>
<dbReference type="Gene3D" id="3.40.50.300">
    <property type="entry name" value="P-loop containing nucleotide triphosphate hydrolases"/>
    <property type="match status" value="1"/>
</dbReference>
<evidence type="ECO:0000256" key="5">
    <source>
        <dbReference type="ARBA" id="ARBA00022705"/>
    </source>
</evidence>
<evidence type="ECO:0000256" key="6">
    <source>
        <dbReference type="ARBA" id="ARBA00022741"/>
    </source>
</evidence>
<dbReference type="Gene3D" id="1.20.1050.90">
    <property type="entry name" value="RecF/RecN/SMC, N-terminal domain"/>
    <property type="match status" value="1"/>
</dbReference>
<keyword evidence="4" id="KW-0963">Cytoplasm</keyword>
<dbReference type="GO" id="GO:0003697">
    <property type="term" value="F:single-stranded DNA binding"/>
    <property type="evidence" value="ECO:0007669"/>
    <property type="project" value="InterPro"/>
</dbReference>
<dbReference type="InterPro" id="IPR018078">
    <property type="entry name" value="DNA-binding_RecF_CS"/>
</dbReference>
<dbReference type="HAMAP" id="MF_00365">
    <property type="entry name" value="RecF"/>
    <property type="match status" value="1"/>
</dbReference>
<keyword evidence="7" id="KW-0067">ATP-binding</keyword>
<proteinExistence type="inferred from homology"/>
<evidence type="ECO:0000256" key="4">
    <source>
        <dbReference type="ARBA" id="ARBA00022490"/>
    </source>
</evidence>
<dbReference type="InterPro" id="IPR027417">
    <property type="entry name" value="P-loop_NTPase"/>
</dbReference>
<dbReference type="AlphaFoldDB" id="A0A6J6C143"/>
<comment type="subcellular location">
    <subcellularLocation>
        <location evidence="1">Cytoplasm</location>
    </subcellularLocation>
</comment>
<dbReference type="Pfam" id="PF02463">
    <property type="entry name" value="SMC_N"/>
    <property type="match status" value="1"/>
</dbReference>
<evidence type="ECO:0000256" key="2">
    <source>
        <dbReference type="ARBA" id="ARBA00008016"/>
    </source>
</evidence>
<evidence type="ECO:0000256" key="8">
    <source>
        <dbReference type="ARBA" id="ARBA00023125"/>
    </source>
</evidence>
<keyword evidence="8" id="KW-0238">DNA-binding</keyword>
<dbReference type="GO" id="GO:0006302">
    <property type="term" value="P:double-strand break repair"/>
    <property type="evidence" value="ECO:0007669"/>
    <property type="project" value="TreeGrafter"/>
</dbReference>
<dbReference type="PROSITE" id="PS00617">
    <property type="entry name" value="RECF_1"/>
    <property type="match status" value="1"/>
</dbReference>
<sequence>MYLSYLHLTNYRSYENLELELRPGITSFIGSNGEGKTNIVESIGFLAYLRSHRTSSDNPLVRLEHEKAYIRAKVNTAGREELLEVEINQGKANRARINQQPVRSTRELLGHLRAILFTPEDLSLVKGDPTERRDFLDTLLISRTPRYAGVIADYEKALKQRNTLLKNRPHERDLAPWDEHISRFGAQVIAARLQLISDLMPHVVAAYQRISSGDAISATYKSSQELQGKSATELEQEIMSVLPTLRRAEIERGVTLIGPHRDDLVLALGPTPVKGYASQGESWSYALALRMGSYRLLSDESMGEASEPILILDDVFAELDSLRRGALLELIDSSEQVLVTAAVEADLPSEFSDRRIYVHEGSVRE</sequence>
<name>A0A6J6C143_9ZZZZ</name>
<evidence type="ECO:0000256" key="7">
    <source>
        <dbReference type="ARBA" id="ARBA00022840"/>
    </source>
</evidence>
<organism evidence="10">
    <name type="scientific">freshwater metagenome</name>
    <dbReference type="NCBI Taxonomy" id="449393"/>
    <lineage>
        <taxon>unclassified sequences</taxon>
        <taxon>metagenomes</taxon>
        <taxon>ecological metagenomes</taxon>
    </lineage>
</organism>
<evidence type="ECO:0000256" key="3">
    <source>
        <dbReference type="ARBA" id="ARBA00020170"/>
    </source>
</evidence>
<feature type="domain" description="RecF/RecN/SMC N-terminal" evidence="9">
    <location>
        <begin position="2"/>
        <end position="342"/>
    </location>
</feature>
<dbReference type="InterPro" id="IPR003395">
    <property type="entry name" value="RecF/RecN/SMC_N"/>
</dbReference>
<dbReference type="SUPFAM" id="SSF52540">
    <property type="entry name" value="P-loop containing nucleoside triphosphate hydrolases"/>
    <property type="match status" value="1"/>
</dbReference>
<protein>
    <recommendedName>
        <fullName evidence="3">DNA replication and repair protein RecF</fullName>
    </recommendedName>
</protein>
<dbReference type="CDD" id="cd03242">
    <property type="entry name" value="ABC_RecF"/>
    <property type="match status" value="1"/>
</dbReference>
<dbReference type="PANTHER" id="PTHR32182">
    <property type="entry name" value="DNA REPLICATION AND REPAIR PROTEIN RECF"/>
    <property type="match status" value="1"/>
</dbReference>
<evidence type="ECO:0000256" key="1">
    <source>
        <dbReference type="ARBA" id="ARBA00004496"/>
    </source>
</evidence>
<dbReference type="GO" id="GO:0000731">
    <property type="term" value="P:DNA synthesis involved in DNA repair"/>
    <property type="evidence" value="ECO:0007669"/>
    <property type="project" value="TreeGrafter"/>
</dbReference>
<dbReference type="GO" id="GO:0006260">
    <property type="term" value="P:DNA replication"/>
    <property type="evidence" value="ECO:0007669"/>
    <property type="project" value="UniProtKB-KW"/>
</dbReference>
<dbReference type="NCBIfam" id="TIGR00611">
    <property type="entry name" value="recf"/>
    <property type="match status" value="1"/>
</dbReference>
<dbReference type="PROSITE" id="PS00618">
    <property type="entry name" value="RECF_2"/>
    <property type="match status" value="1"/>
</dbReference>
<keyword evidence="6" id="KW-0547">Nucleotide-binding</keyword>
<accession>A0A6J6C143</accession>
<evidence type="ECO:0000259" key="9">
    <source>
        <dbReference type="Pfam" id="PF02463"/>
    </source>
</evidence>
<evidence type="ECO:0000313" key="10">
    <source>
        <dbReference type="EMBL" id="CAB4545102.1"/>
    </source>
</evidence>
<gene>
    <name evidence="10" type="ORF">UFOPK1506_00059</name>
</gene>